<gene>
    <name evidence="2" type="primary">Cep128_1</name>
    <name evidence="2" type="ORF">BRALEP_R08439</name>
</gene>
<dbReference type="InterPro" id="IPR026652">
    <property type="entry name" value="CEP128"/>
</dbReference>
<dbReference type="GO" id="GO:0005814">
    <property type="term" value="C:centriole"/>
    <property type="evidence" value="ECO:0007669"/>
    <property type="project" value="TreeGrafter"/>
</dbReference>
<dbReference type="Proteomes" id="UP000520535">
    <property type="component" value="Unassembled WGS sequence"/>
</dbReference>
<evidence type="ECO:0000313" key="3">
    <source>
        <dbReference type="Proteomes" id="UP000520535"/>
    </source>
</evidence>
<sequence>STRVALDHLESVPEKLSLLEDFKDAGSHCRKEMIEERYTKYKEIVSFLQQQLDDSKQRAQQFEVCRCTPLLFPDYFQSADVKMDAEISDIEVTAPSSSWQTQNSFLRSSLLSDS</sequence>
<protein>
    <submittedName>
        <fullName evidence="2">CE128 protein</fullName>
    </submittedName>
</protein>
<evidence type="ECO:0000256" key="1">
    <source>
        <dbReference type="SAM" id="Coils"/>
    </source>
</evidence>
<dbReference type="GO" id="GO:0000922">
    <property type="term" value="C:spindle pole"/>
    <property type="evidence" value="ECO:0007669"/>
    <property type="project" value="TreeGrafter"/>
</dbReference>
<keyword evidence="1" id="KW-0175">Coiled coil</keyword>
<accession>A0A7L2W3Q4</accession>
<comment type="caution">
    <text evidence="2">The sequence shown here is derived from an EMBL/GenBank/DDBJ whole genome shotgun (WGS) entry which is preliminary data.</text>
</comment>
<keyword evidence="3" id="KW-1185">Reference proteome</keyword>
<dbReference type="AlphaFoldDB" id="A0A7L2W3Q4"/>
<reference evidence="2 3" key="1">
    <citation type="submission" date="2019-09" db="EMBL/GenBank/DDBJ databases">
        <title>Bird 10,000 Genomes (B10K) Project - Family phase.</title>
        <authorList>
            <person name="Zhang G."/>
        </authorList>
    </citation>
    <scope>NUCLEOTIDE SEQUENCE [LARGE SCALE GENOMIC DNA]</scope>
    <source>
        <strain evidence="2">B10K-DU-012-52</strain>
    </source>
</reference>
<evidence type="ECO:0000313" key="2">
    <source>
        <dbReference type="EMBL" id="NXS63587.1"/>
    </source>
</evidence>
<dbReference type="PANTHER" id="PTHR46657">
    <property type="entry name" value="CENTROSOMAL PROTEIN OF 128 KDA"/>
    <property type="match status" value="1"/>
</dbReference>
<organism evidence="2 3">
    <name type="scientific">Brachypteracias leptosomus</name>
    <name type="common">short-legged ground-roller</name>
    <dbReference type="NCBI Taxonomy" id="135165"/>
    <lineage>
        <taxon>Eukaryota</taxon>
        <taxon>Metazoa</taxon>
        <taxon>Chordata</taxon>
        <taxon>Craniata</taxon>
        <taxon>Vertebrata</taxon>
        <taxon>Euteleostomi</taxon>
        <taxon>Archelosauria</taxon>
        <taxon>Archosauria</taxon>
        <taxon>Dinosauria</taxon>
        <taxon>Saurischia</taxon>
        <taxon>Theropoda</taxon>
        <taxon>Coelurosauria</taxon>
        <taxon>Aves</taxon>
        <taxon>Neognathae</taxon>
        <taxon>Neoaves</taxon>
        <taxon>Telluraves</taxon>
        <taxon>Coraciimorphae</taxon>
        <taxon>Coraciiformes</taxon>
        <taxon>Brachypteraciidae</taxon>
        <taxon>Brachypteracias</taxon>
    </lineage>
</organism>
<dbReference type="OrthoDB" id="10046318at2759"/>
<feature type="non-terminal residue" evidence="2">
    <location>
        <position position="1"/>
    </location>
</feature>
<dbReference type="EMBL" id="VYZX01032138">
    <property type="protein sequence ID" value="NXS63587.1"/>
    <property type="molecule type" value="Genomic_DNA"/>
</dbReference>
<feature type="coiled-coil region" evidence="1">
    <location>
        <begin position="31"/>
        <end position="58"/>
    </location>
</feature>
<name>A0A7L2W3Q4_9AVES</name>
<feature type="non-terminal residue" evidence="2">
    <location>
        <position position="114"/>
    </location>
</feature>
<proteinExistence type="predicted"/>
<dbReference type="PANTHER" id="PTHR46657:SF1">
    <property type="entry name" value="CENTROSOMAL PROTEIN OF 128 KDA"/>
    <property type="match status" value="1"/>
</dbReference>